<accession>A0A2P2QD25</accession>
<organism evidence="1">
    <name type="scientific">Rhizophora mucronata</name>
    <name type="common">Asiatic mangrove</name>
    <dbReference type="NCBI Taxonomy" id="61149"/>
    <lineage>
        <taxon>Eukaryota</taxon>
        <taxon>Viridiplantae</taxon>
        <taxon>Streptophyta</taxon>
        <taxon>Embryophyta</taxon>
        <taxon>Tracheophyta</taxon>
        <taxon>Spermatophyta</taxon>
        <taxon>Magnoliopsida</taxon>
        <taxon>eudicotyledons</taxon>
        <taxon>Gunneridae</taxon>
        <taxon>Pentapetalae</taxon>
        <taxon>rosids</taxon>
        <taxon>fabids</taxon>
        <taxon>Malpighiales</taxon>
        <taxon>Rhizophoraceae</taxon>
        <taxon>Rhizophora</taxon>
    </lineage>
</organism>
<sequence length="35" mass="4126">MNVITWKDIRFSSNADCGAISFTVLSRRWRLESHK</sequence>
<protein>
    <submittedName>
        <fullName evidence="1">Uncharacterized protein</fullName>
    </submittedName>
</protein>
<proteinExistence type="predicted"/>
<evidence type="ECO:0000313" key="1">
    <source>
        <dbReference type="EMBL" id="MBX64849.1"/>
    </source>
</evidence>
<dbReference type="AlphaFoldDB" id="A0A2P2QD25"/>
<reference evidence="1" key="1">
    <citation type="submission" date="2018-02" db="EMBL/GenBank/DDBJ databases">
        <title>Rhizophora mucronata_Transcriptome.</title>
        <authorList>
            <person name="Meera S.P."/>
            <person name="Sreeshan A."/>
            <person name="Augustine A."/>
        </authorList>
    </citation>
    <scope>NUCLEOTIDE SEQUENCE</scope>
    <source>
        <tissue evidence="1">Leaf</tissue>
    </source>
</reference>
<dbReference type="EMBL" id="GGEC01084365">
    <property type="protein sequence ID" value="MBX64849.1"/>
    <property type="molecule type" value="Transcribed_RNA"/>
</dbReference>
<name>A0A2P2QD25_RHIMU</name>